<evidence type="ECO:0000256" key="1">
    <source>
        <dbReference type="SAM" id="MobiDB-lite"/>
    </source>
</evidence>
<feature type="compositionally biased region" description="Basic and acidic residues" evidence="1">
    <location>
        <begin position="584"/>
        <end position="594"/>
    </location>
</feature>
<evidence type="ECO:0000313" key="3">
    <source>
        <dbReference type="EMBL" id="PHJ20184.1"/>
    </source>
</evidence>
<accession>A0A2C6KVN7</accession>
<name>A0A2C6KVN7_9APIC</name>
<protein>
    <submittedName>
        <fullName evidence="3">Protein phosphatase 2c domain-containing protein</fullName>
    </submittedName>
</protein>
<dbReference type="EMBL" id="MIGC01002974">
    <property type="protein sequence ID" value="PHJ20184.1"/>
    <property type="molecule type" value="Genomic_DNA"/>
</dbReference>
<feature type="domain" description="PPM-type phosphatase" evidence="2">
    <location>
        <begin position="983"/>
        <end position="1051"/>
    </location>
</feature>
<evidence type="ECO:0000259" key="2">
    <source>
        <dbReference type="Pfam" id="PF00481"/>
    </source>
</evidence>
<feature type="region of interest" description="Disordered" evidence="1">
    <location>
        <begin position="578"/>
        <end position="600"/>
    </location>
</feature>
<organism evidence="3 4">
    <name type="scientific">Cystoisospora suis</name>
    <dbReference type="NCBI Taxonomy" id="483139"/>
    <lineage>
        <taxon>Eukaryota</taxon>
        <taxon>Sar</taxon>
        <taxon>Alveolata</taxon>
        <taxon>Apicomplexa</taxon>
        <taxon>Conoidasida</taxon>
        <taxon>Coccidia</taxon>
        <taxon>Eucoccidiorida</taxon>
        <taxon>Eimeriorina</taxon>
        <taxon>Sarcocystidae</taxon>
        <taxon>Cystoisospora</taxon>
    </lineage>
</organism>
<dbReference type="OrthoDB" id="332042at2759"/>
<dbReference type="VEuPathDB" id="ToxoDB:CSUI_005983"/>
<feature type="region of interest" description="Disordered" evidence="1">
    <location>
        <begin position="1094"/>
        <end position="1133"/>
    </location>
</feature>
<feature type="compositionally biased region" description="Basic and acidic residues" evidence="1">
    <location>
        <begin position="1302"/>
        <end position="1314"/>
    </location>
</feature>
<feature type="compositionally biased region" description="Basic and acidic residues" evidence="1">
    <location>
        <begin position="1160"/>
        <end position="1179"/>
    </location>
</feature>
<feature type="compositionally biased region" description="Polar residues" evidence="1">
    <location>
        <begin position="802"/>
        <end position="812"/>
    </location>
</feature>
<feature type="region of interest" description="Disordered" evidence="1">
    <location>
        <begin position="932"/>
        <end position="959"/>
    </location>
</feature>
<feature type="compositionally biased region" description="Basic and acidic residues" evidence="1">
    <location>
        <begin position="1496"/>
        <end position="1510"/>
    </location>
</feature>
<dbReference type="InterPro" id="IPR036457">
    <property type="entry name" value="PPM-type-like_dom_sf"/>
</dbReference>
<feature type="region of interest" description="Disordered" evidence="1">
    <location>
        <begin position="1663"/>
        <end position="1694"/>
    </location>
</feature>
<dbReference type="Pfam" id="PF00481">
    <property type="entry name" value="PP2C"/>
    <property type="match status" value="1"/>
</dbReference>
<dbReference type="Proteomes" id="UP000221165">
    <property type="component" value="Unassembled WGS sequence"/>
</dbReference>
<sequence>MISSAWEIVSSCCTRREWALRGLSDRGLGAEFRDANSALDSPVGRLLRVLPVLRSLSPPSPSLPIPASYPLSAVRDPLALFLYDPDCPPLVTALRFLFCCAAAGEWIRPAHALRHDEEATRNVYALLPSERSEEAPMFLCLCRDSVPFLQSVGSDASGGAATVGVGRMGEEEGQSQHGASGLHHKTIQNRIDRSSCAVGSSRLSSLSRSSSFVVGEDHTGACRLPSAYQDGRKLNGDNTSRTFEDNCFYALPEASFQDRPAKPALKRLQAAHFESSVSSSAPFFLPPCPVCGGIRLSEGAWTRLLFASADGGGLTSDDLEFMLQLSPSLIRRRSTSKSIHSQLSSSSSLSKSLRNSETLEQTEQETLLVFPVLERAAEEAAIDVEACIATSAASVPECFCVIGAFSNKLHATSFQVKEVLVLPVSGLSLGATRKASGLLGVTGDAFGIRNETVTTLENALATALSYGMSSPSTRVNAVSAQEREECVWPMRGLQRAITSMQRALDDLTEMMPHQFVNNEQAFICKAGQVSIGGVVAGVGFDAQKATDVVTTQILEDLLLRLGLAGKVFPDVEADAQGVNAQEASHGRRNEDGAKAKKQGPKDLQQVLLESLRQVASRLERPPTSYSRPATSSIAPGLFPRISFGFSTTSQKTSVVPPLLPPAGPGFNATSNGCAVCICVIHEETQTLLVSNIGDISAVLARPLIDTRGSATFSKQGMEVQLPRASPFFGMPLHGISPRHGRLRQTNLRELLNRNNTFRDVSISAHHRRTQGGPESGDMGRHGLSRRASSLLRKRLNARRVDSLSSSSGITSQARRKGTKRVTMQGQRRELGLDIHRDFVKMNFSFEAVVLTREHTLRESKERKRLMNAGIIPLGHISDDAEGQSNKGAFSVSSSAAYASPFSGAADGEAYFAAGFPHGEHVADDSLVFMNDRSSPAVDSKKNRDSRGAPKRRKDLSSQLSHHRLLLEDPPSLFLCPDTPCPPLRCTRLLGMTAAQLYGVYSTPDVACVNISKVSSPGFVLIASSAIWDLVHPQHAVDLVAEELHRQYAQQLQRVVLRYRQIKRQKQLFLRLAKRHLKKLKVNFDEEKHAWMKSRKEKYVSIQSTHQNQRETKNTEGSSPEIRPELPASREKEKSSCEWWGNAVTWVDVPPSSSSALTKQSTKERQKTVGTRREEERQDVDAAGDDGTWMRSIQSSFTRTTDEVEQEGREGREKQPSEVNNHFRWDEGSLKRDVSGNGNEGCRSPGRRKQSVIDAGLRVSEHAVPLASANLEMTAVSRDENSWSVNSSLSEEGFHEVSSLRTEQGKESKQGRNETGRGVSSSLSPCDEVTQPTGPWAANDNRSSLPDNRLQTRKLGFAVTESLSMDATPFEKSFALPRFFGLGTNSDNHEDSTDPLDANSDPQRHGSTCRSFSSSSKDLLAGQRLQSLSPLKVPRRFSGQGGLHLSPDPSSRFFKGITSLFRGLSKGSNRTRRFSSFLSLGQDRPERADTFGDATEGSEKPSSYKEHLQERASFTDEVVVGDKKDTVDDSGNNTNFLFERAKGISTYFTNFQFPSHSNSTDKVETDRPPPRHRFSSCSSGADHPSTAGDTTGKDEGDGHRRYYSDSRSETRRKTTGCASTTSWRTRTSVYPARLIDGRRMEDVSSSDQEKDGLLNNMLSRIHLSPEKNDGDVSDGRTATPVSRNKGIRKDPEKRRVSIHEKPESRFFHFESSFSARSDERHSFPPLKRAQTHISSLFCDSLFTEPPPYCKPRRTQRWNVEFDFQAASTLVLEQFMEEW</sequence>
<keyword evidence="4" id="KW-1185">Reference proteome</keyword>
<feature type="compositionally biased region" description="Polar residues" evidence="1">
    <location>
        <begin position="1150"/>
        <end position="1159"/>
    </location>
</feature>
<dbReference type="Gene3D" id="3.60.40.10">
    <property type="entry name" value="PPM-type phosphatase domain"/>
    <property type="match status" value="1"/>
</dbReference>
<dbReference type="SUPFAM" id="SSF81606">
    <property type="entry name" value="PP2C-like"/>
    <property type="match status" value="1"/>
</dbReference>
<evidence type="ECO:0000313" key="4">
    <source>
        <dbReference type="Proteomes" id="UP000221165"/>
    </source>
</evidence>
<gene>
    <name evidence="3" type="ORF">CSUI_005983</name>
</gene>
<feature type="region of interest" description="Disordered" evidence="1">
    <location>
        <begin position="1149"/>
        <end position="1248"/>
    </location>
</feature>
<feature type="compositionally biased region" description="Basic and acidic residues" evidence="1">
    <location>
        <begin position="938"/>
        <end position="947"/>
    </location>
</feature>
<feature type="compositionally biased region" description="Basic and acidic residues" evidence="1">
    <location>
        <begin position="1663"/>
        <end position="1673"/>
    </location>
</feature>
<feature type="compositionally biased region" description="Basic and acidic residues" evidence="1">
    <location>
        <begin position="1558"/>
        <end position="1568"/>
    </location>
</feature>
<feature type="compositionally biased region" description="Polar residues" evidence="1">
    <location>
        <begin position="1404"/>
        <end position="1414"/>
    </location>
</feature>
<feature type="region of interest" description="Disordered" evidence="1">
    <location>
        <begin position="762"/>
        <end position="782"/>
    </location>
</feature>
<comment type="caution">
    <text evidence="3">The sequence shown here is derived from an EMBL/GenBank/DDBJ whole genome shotgun (WGS) entry which is preliminary data.</text>
</comment>
<feature type="region of interest" description="Disordered" evidence="1">
    <location>
        <begin position="1286"/>
        <end position="1348"/>
    </location>
</feature>
<feature type="compositionally biased region" description="Basic and acidic residues" evidence="1">
    <location>
        <begin position="1199"/>
        <end position="1233"/>
    </location>
</feature>
<feature type="region of interest" description="Disordered" evidence="1">
    <location>
        <begin position="1554"/>
        <end position="1621"/>
    </location>
</feature>
<feature type="compositionally biased region" description="Basic and acidic residues" evidence="1">
    <location>
        <begin position="1121"/>
        <end position="1133"/>
    </location>
</feature>
<feature type="compositionally biased region" description="Basic and acidic residues" evidence="1">
    <location>
        <begin position="1590"/>
        <end position="1611"/>
    </location>
</feature>
<feature type="region of interest" description="Disordered" evidence="1">
    <location>
        <begin position="1384"/>
        <end position="1414"/>
    </location>
</feature>
<feature type="region of interest" description="Disordered" evidence="1">
    <location>
        <begin position="1484"/>
        <end position="1510"/>
    </location>
</feature>
<dbReference type="GeneID" id="94429359"/>
<dbReference type="InterPro" id="IPR001932">
    <property type="entry name" value="PPM-type_phosphatase-like_dom"/>
</dbReference>
<feature type="non-terminal residue" evidence="3">
    <location>
        <position position="1777"/>
    </location>
</feature>
<feature type="region of interest" description="Disordered" evidence="1">
    <location>
        <begin position="801"/>
        <end position="824"/>
    </location>
</feature>
<dbReference type="RefSeq" id="XP_067921875.1">
    <property type="nucleotide sequence ID" value="XM_068066148.1"/>
</dbReference>
<reference evidence="3 4" key="1">
    <citation type="journal article" date="2017" name="Int. J. Parasitol.">
        <title>The genome of the protozoan parasite Cystoisospora suis and a reverse vaccinology approach to identify vaccine candidates.</title>
        <authorList>
            <person name="Palmieri N."/>
            <person name="Shrestha A."/>
            <person name="Ruttkowski B."/>
            <person name="Beck T."/>
            <person name="Vogl C."/>
            <person name="Tomley F."/>
            <person name="Blake D.P."/>
            <person name="Joachim A."/>
        </authorList>
    </citation>
    <scope>NUCLEOTIDE SEQUENCE [LARGE SCALE GENOMIC DNA]</scope>
    <source>
        <strain evidence="3 4">Wien I</strain>
    </source>
</reference>
<proteinExistence type="predicted"/>